<gene>
    <name evidence="1" type="ORF">B0H16DRAFT_948171</name>
</gene>
<name>A0AAD7NVW3_9AGAR</name>
<dbReference type="EMBL" id="JARKIB010000008">
    <property type="protein sequence ID" value="KAJ7777101.1"/>
    <property type="molecule type" value="Genomic_DNA"/>
</dbReference>
<comment type="caution">
    <text evidence="1">The sequence shown here is derived from an EMBL/GenBank/DDBJ whole genome shotgun (WGS) entry which is preliminary data.</text>
</comment>
<evidence type="ECO:0000313" key="1">
    <source>
        <dbReference type="EMBL" id="KAJ7777101.1"/>
    </source>
</evidence>
<organism evidence="1 2">
    <name type="scientific">Mycena metata</name>
    <dbReference type="NCBI Taxonomy" id="1033252"/>
    <lineage>
        <taxon>Eukaryota</taxon>
        <taxon>Fungi</taxon>
        <taxon>Dikarya</taxon>
        <taxon>Basidiomycota</taxon>
        <taxon>Agaricomycotina</taxon>
        <taxon>Agaricomycetes</taxon>
        <taxon>Agaricomycetidae</taxon>
        <taxon>Agaricales</taxon>
        <taxon>Marasmiineae</taxon>
        <taxon>Mycenaceae</taxon>
        <taxon>Mycena</taxon>
    </lineage>
</organism>
<dbReference type="AlphaFoldDB" id="A0AAD7NVW3"/>
<proteinExistence type="predicted"/>
<keyword evidence="2" id="KW-1185">Reference proteome</keyword>
<evidence type="ECO:0000313" key="2">
    <source>
        <dbReference type="Proteomes" id="UP001215598"/>
    </source>
</evidence>
<dbReference type="Proteomes" id="UP001215598">
    <property type="component" value="Unassembled WGS sequence"/>
</dbReference>
<protein>
    <submittedName>
        <fullName evidence="1">Uncharacterized protein</fullName>
    </submittedName>
</protein>
<accession>A0AAD7NVW3</accession>
<sequence length="399" mass="45386">MAFTDLPQELVDAVLDNLHDDIPTLKACSLAARIFLTSARIHLFNKIEITPPLATHDPSQQFYDLLLSSPYIAPLVDELCIVLGPETSFKYDSHGSYLHGHDPWIMTESPLFLILPLLNLKRISLTENAPMKWSQDGYSLKWDELAPELKSALTHVFSSPTLRQVHLRGIVVDSCFQLFSLFSDATALEELRLSRVHVIQGDNGILWPESRPWRPQLESLLVSEFGGDLLSRCLADPRIELTHLKLLTNASNSNSSNQVLSNLLQAASPELEHLRLWMHSPHWLPDSFGANLRSVDLYIQHVLVSMAKFFIRCDHGMHLEYITFEGPPGLRTASLISLVNTNIKSAVPKLSFLKMVRIRTPPSRWLDEFRSLLYSLVKRNLLTITEIPRPEDEPYNDWE</sequence>
<reference evidence="1" key="1">
    <citation type="submission" date="2023-03" db="EMBL/GenBank/DDBJ databases">
        <title>Massive genome expansion in bonnet fungi (Mycena s.s.) driven by repeated elements and novel gene families across ecological guilds.</title>
        <authorList>
            <consortium name="Lawrence Berkeley National Laboratory"/>
            <person name="Harder C.B."/>
            <person name="Miyauchi S."/>
            <person name="Viragh M."/>
            <person name="Kuo A."/>
            <person name="Thoen E."/>
            <person name="Andreopoulos B."/>
            <person name="Lu D."/>
            <person name="Skrede I."/>
            <person name="Drula E."/>
            <person name="Henrissat B."/>
            <person name="Morin E."/>
            <person name="Kohler A."/>
            <person name="Barry K."/>
            <person name="LaButti K."/>
            <person name="Morin E."/>
            <person name="Salamov A."/>
            <person name="Lipzen A."/>
            <person name="Mereny Z."/>
            <person name="Hegedus B."/>
            <person name="Baldrian P."/>
            <person name="Stursova M."/>
            <person name="Weitz H."/>
            <person name="Taylor A."/>
            <person name="Grigoriev I.V."/>
            <person name="Nagy L.G."/>
            <person name="Martin F."/>
            <person name="Kauserud H."/>
        </authorList>
    </citation>
    <scope>NUCLEOTIDE SEQUENCE</scope>
    <source>
        <strain evidence="1">CBHHK182m</strain>
    </source>
</reference>
<dbReference type="SUPFAM" id="SSF52047">
    <property type="entry name" value="RNI-like"/>
    <property type="match status" value="1"/>
</dbReference>